<comment type="similarity">
    <text evidence="2">Belongs to the HpcH/HpaI aldolase family.</text>
</comment>
<evidence type="ECO:0000313" key="8">
    <source>
        <dbReference type="EMBL" id="AWI85767.1"/>
    </source>
</evidence>
<evidence type="ECO:0000313" key="9">
    <source>
        <dbReference type="Proteomes" id="UP000244915"/>
    </source>
</evidence>
<dbReference type="InterPro" id="IPR011206">
    <property type="entry name" value="Citrate_lyase_beta/mcl1/mcl2"/>
</dbReference>
<dbReference type="SUPFAM" id="SSF51621">
    <property type="entry name" value="Phosphoenolpyruvate/pyruvate domain"/>
    <property type="match status" value="1"/>
</dbReference>
<keyword evidence="4 6" id="KW-0460">Magnesium</keyword>
<sequence length="282" mass="29339">MRSWLFVPGNRPAMIAKARGVGADVLILDLEDSVAPTEKQAARACVLAALAEYRGRSRLWIRVNPLASPEIAEDLDTALVGGADGLVLPKAESGACVRALRAACDARGKPCPPVLAIATETAQAIFGLGSYSGLAPDLAGLTWGAEDLSAALGSASARDDAGALTGPYAMARNLTIVGAMAAEVQPVDAVWTDTRDLDGLEAECLAAVRDGFTGKLAIHPAQVPVINRCFQPSDEQVSIARRIVEAFAADPAAGVVAIDGKMIDMPHLKRSRLILQRAGIPA</sequence>
<comment type="cofactor">
    <cofactor evidence="1">
        <name>Mg(2+)</name>
        <dbReference type="ChEBI" id="CHEBI:18420"/>
    </cofactor>
</comment>
<dbReference type="GO" id="GO:0016829">
    <property type="term" value="F:lyase activity"/>
    <property type="evidence" value="ECO:0007669"/>
    <property type="project" value="UniProtKB-KW"/>
</dbReference>
<dbReference type="EMBL" id="CP022190">
    <property type="protein sequence ID" value="AWI85767.1"/>
    <property type="molecule type" value="Genomic_DNA"/>
</dbReference>
<dbReference type="Gene3D" id="3.20.20.60">
    <property type="entry name" value="Phosphoenolpyruvate-binding domains"/>
    <property type="match status" value="1"/>
</dbReference>
<organism evidence="8 9">
    <name type="scientific">Alloyangia pacifica</name>
    <dbReference type="NCBI Taxonomy" id="311180"/>
    <lineage>
        <taxon>Bacteria</taxon>
        <taxon>Pseudomonadati</taxon>
        <taxon>Pseudomonadota</taxon>
        <taxon>Alphaproteobacteria</taxon>
        <taxon>Rhodobacterales</taxon>
        <taxon>Roseobacteraceae</taxon>
        <taxon>Alloyangia</taxon>
    </lineage>
</organism>
<dbReference type="KEGG" id="ypac:CEW88_18980"/>
<dbReference type="AlphaFoldDB" id="A0A2U8HIL5"/>
<dbReference type="RefSeq" id="WP_108969744.1">
    <property type="nucleotide sequence ID" value="NZ_CP022190.1"/>
</dbReference>
<dbReference type="InterPro" id="IPR040442">
    <property type="entry name" value="Pyrv_kinase-like_dom_sf"/>
</dbReference>
<feature type="domain" description="HpcH/HpaI aldolase/citrate lyase" evidence="7">
    <location>
        <begin position="2"/>
        <end position="220"/>
    </location>
</feature>
<dbReference type="PANTHER" id="PTHR32308">
    <property type="entry name" value="LYASE BETA SUBUNIT, PUTATIVE (AFU_ORTHOLOGUE AFUA_4G13030)-RELATED"/>
    <property type="match status" value="1"/>
</dbReference>
<dbReference type="InterPro" id="IPR015813">
    <property type="entry name" value="Pyrv/PenolPyrv_kinase-like_dom"/>
</dbReference>
<dbReference type="GO" id="GO:0006107">
    <property type="term" value="P:oxaloacetate metabolic process"/>
    <property type="evidence" value="ECO:0007669"/>
    <property type="project" value="TreeGrafter"/>
</dbReference>
<feature type="binding site" evidence="6">
    <location>
        <position position="120"/>
    </location>
    <ligand>
        <name>Mg(2+)</name>
        <dbReference type="ChEBI" id="CHEBI:18420"/>
    </ligand>
</feature>
<evidence type="ECO:0000256" key="2">
    <source>
        <dbReference type="ARBA" id="ARBA00005568"/>
    </source>
</evidence>
<accession>A0A2U8HIL5</accession>
<feature type="binding site" evidence="5">
    <location>
        <position position="120"/>
    </location>
    <ligand>
        <name>substrate</name>
    </ligand>
</feature>
<gene>
    <name evidence="8" type="ORF">CEW88_18980</name>
</gene>
<dbReference type="PIRSF" id="PIRSF015582">
    <property type="entry name" value="Cit_lyase_B"/>
    <property type="match status" value="1"/>
</dbReference>
<dbReference type="PANTHER" id="PTHR32308:SF0">
    <property type="entry name" value="HPCH_HPAI ALDOLASE_CITRATE LYASE DOMAIN-CONTAINING PROTEIN"/>
    <property type="match status" value="1"/>
</dbReference>
<evidence type="ECO:0000259" key="7">
    <source>
        <dbReference type="Pfam" id="PF03328"/>
    </source>
</evidence>
<evidence type="ECO:0000256" key="6">
    <source>
        <dbReference type="PIRSR" id="PIRSR015582-2"/>
    </source>
</evidence>
<feature type="binding site" evidence="5">
    <location>
        <position position="62"/>
    </location>
    <ligand>
        <name>substrate</name>
    </ligand>
</feature>
<dbReference type="Proteomes" id="UP000244915">
    <property type="component" value="Chromosome 2"/>
</dbReference>
<dbReference type="GO" id="GO:0000287">
    <property type="term" value="F:magnesium ion binding"/>
    <property type="evidence" value="ECO:0007669"/>
    <property type="project" value="TreeGrafter"/>
</dbReference>
<evidence type="ECO:0000256" key="4">
    <source>
        <dbReference type="ARBA" id="ARBA00022842"/>
    </source>
</evidence>
<dbReference type="OrthoDB" id="9800547at2"/>
<dbReference type="InterPro" id="IPR005000">
    <property type="entry name" value="Aldolase/citrate-lyase_domain"/>
</dbReference>
<name>A0A2U8HIL5_9RHOB</name>
<reference evidence="8 9" key="1">
    <citation type="submission" date="2017-06" db="EMBL/GenBank/DDBJ databases">
        <title>Yangia sp. YSBP01 complete genome sequence.</title>
        <authorList>
            <person name="Woo J.-H."/>
            <person name="Kim H.-S."/>
        </authorList>
    </citation>
    <scope>NUCLEOTIDE SEQUENCE [LARGE SCALE GENOMIC DNA]</scope>
    <source>
        <strain evidence="8 9">YSBP01</strain>
    </source>
</reference>
<proteinExistence type="inferred from homology"/>
<dbReference type="Pfam" id="PF03328">
    <property type="entry name" value="HpcH_HpaI"/>
    <property type="match status" value="1"/>
</dbReference>
<evidence type="ECO:0000256" key="5">
    <source>
        <dbReference type="PIRSR" id="PIRSR015582-1"/>
    </source>
</evidence>
<evidence type="ECO:0000256" key="3">
    <source>
        <dbReference type="ARBA" id="ARBA00022723"/>
    </source>
</evidence>
<keyword evidence="8" id="KW-0456">Lyase</keyword>
<protein>
    <submittedName>
        <fullName evidence="8">CoA ester lyase</fullName>
    </submittedName>
</protein>
<evidence type="ECO:0000256" key="1">
    <source>
        <dbReference type="ARBA" id="ARBA00001946"/>
    </source>
</evidence>
<feature type="binding site" evidence="6">
    <location>
        <position position="147"/>
    </location>
    <ligand>
        <name>Mg(2+)</name>
        <dbReference type="ChEBI" id="CHEBI:18420"/>
    </ligand>
</feature>
<keyword evidence="3 6" id="KW-0479">Metal-binding</keyword>